<feature type="binding site" evidence="6">
    <location>
        <begin position="274"/>
        <end position="275"/>
    </location>
    <ligand>
        <name>substrate</name>
    </ligand>
</feature>
<dbReference type="GO" id="GO:0030170">
    <property type="term" value="F:pyridoxal phosphate binding"/>
    <property type="evidence" value="ECO:0007669"/>
    <property type="project" value="InterPro"/>
</dbReference>
<dbReference type="Pfam" id="PF01967">
    <property type="entry name" value="MoaC"/>
    <property type="match status" value="1"/>
</dbReference>
<dbReference type="NCBIfam" id="TIGR00581">
    <property type="entry name" value="moaC"/>
    <property type="match status" value="1"/>
</dbReference>
<dbReference type="InterPro" id="IPR036522">
    <property type="entry name" value="MoaC_sf"/>
</dbReference>
<dbReference type="SUPFAM" id="SSF55040">
    <property type="entry name" value="Molybdenum cofactor biosynthesis protein C, MoaC"/>
    <property type="match status" value="1"/>
</dbReference>
<feature type="region of interest" description="Disordered" evidence="7">
    <location>
        <begin position="315"/>
        <end position="335"/>
    </location>
</feature>
<dbReference type="Proteomes" id="UP000001551">
    <property type="component" value="Chromosome"/>
</dbReference>
<evidence type="ECO:0000256" key="7">
    <source>
        <dbReference type="SAM" id="MobiDB-lite"/>
    </source>
</evidence>
<protein>
    <recommendedName>
        <fullName evidence="3 6">Cyclic pyranopterin monophosphate synthase</fullName>
        <ecNumber evidence="3 6">4.6.1.17</ecNumber>
    </recommendedName>
    <alternativeName>
        <fullName evidence="6">Molybdenum cofactor biosynthesis protein C</fullName>
    </alternativeName>
</protein>
<evidence type="ECO:0000256" key="5">
    <source>
        <dbReference type="ARBA" id="ARBA00023239"/>
    </source>
</evidence>
<dbReference type="eggNOG" id="COG2258">
    <property type="taxonomic scope" value="Bacteria"/>
</dbReference>
<dbReference type="InterPro" id="IPR047594">
    <property type="entry name" value="MoaC_bact/euk"/>
</dbReference>
<comment type="pathway">
    <text evidence="2 6">Cofactor biosynthesis; molybdopterin biosynthesis.</text>
</comment>
<comment type="similarity">
    <text evidence="6">Belongs to the MoaC family.</text>
</comment>
<keyword evidence="4 6" id="KW-0501">Molybdenum cofactor biosynthesis</keyword>
<evidence type="ECO:0000256" key="4">
    <source>
        <dbReference type="ARBA" id="ARBA00023150"/>
    </source>
</evidence>
<dbReference type="SUPFAM" id="SSF50800">
    <property type="entry name" value="PK beta-barrel domain-like"/>
    <property type="match status" value="1"/>
</dbReference>
<dbReference type="KEGG" id="eha:Ethha_1306"/>
<evidence type="ECO:0000259" key="8">
    <source>
        <dbReference type="PROSITE" id="PS51340"/>
    </source>
</evidence>
<dbReference type="eggNOG" id="COG0315">
    <property type="taxonomic scope" value="Bacteria"/>
</dbReference>
<dbReference type="EC" id="4.6.1.17" evidence="3 6"/>
<evidence type="ECO:0000313" key="10">
    <source>
        <dbReference type="Proteomes" id="UP000001551"/>
    </source>
</evidence>
<dbReference type="GO" id="GO:0061799">
    <property type="term" value="F:cyclic pyranopterin monophosphate synthase activity"/>
    <property type="evidence" value="ECO:0007669"/>
    <property type="project" value="UniProtKB-UniRule"/>
</dbReference>
<accession>E6U679</accession>
<dbReference type="CDD" id="cd01420">
    <property type="entry name" value="MoaC_PE"/>
    <property type="match status" value="1"/>
</dbReference>
<comment type="function">
    <text evidence="6">Catalyzes the conversion of (8S)-3',8-cyclo-7,8-dihydroguanosine 5'-triphosphate to cyclic pyranopterin monophosphate (cPMP).</text>
</comment>
<dbReference type="HAMAP" id="MF_01224_B">
    <property type="entry name" value="MoaC_B"/>
    <property type="match status" value="1"/>
</dbReference>
<evidence type="ECO:0000256" key="3">
    <source>
        <dbReference type="ARBA" id="ARBA00012575"/>
    </source>
</evidence>
<dbReference type="PANTHER" id="PTHR36930">
    <property type="entry name" value="METAL-SULFUR CLUSTER BIOSYNTHESIS PROTEINS YUAD-RELATED"/>
    <property type="match status" value="1"/>
</dbReference>
<feature type="domain" description="MOSC" evidence="8">
    <location>
        <begin position="5"/>
        <end position="146"/>
    </location>
</feature>
<dbReference type="HOGENOM" id="CLU_828310_0_0_9"/>
<feature type="binding site" evidence="6">
    <location>
        <begin position="236"/>
        <end position="238"/>
    </location>
    <ligand>
        <name>substrate</name>
    </ligand>
</feature>
<dbReference type="InterPro" id="IPR005302">
    <property type="entry name" value="MoCF_Sase_C"/>
</dbReference>
<dbReference type="InterPro" id="IPR002820">
    <property type="entry name" value="Mopterin_CF_biosynth-C_dom"/>
</dbReference>
<dbReference type="NCBIfam" id="NF006870">
    <property type="entry name" value="PRK09364.1"/>
    <property type="match status" value="1"/>
</dbReference>
<comment type="subunit">
    <text evidence="6">Homohexamer; trimer of dimers.</text>
</comment>
<reference evidence="9 10" key="1">
    <citation type="submission" date="2010-12" db="EMBL/GenBank/DDBJ databases">
        <title>Complete sequence of Ethanoligenens harbinense YUAN-3.</title>
        <authorList>
            <person name="Lucas S."/>
            <person name="Copeland A."/>
            <person name="Lapidus A."/>
            <person name="Cheng J.-F."/>
            <person name="Bruce D."/>
            <person name="Goodwin L."/>
            <person name="Pitluck S."/>
            <person name="Chertkov O."/>
            <person name="Misra M."/>
            <person name="Detter J.C."/>
            <person name="Han C."/>
            <person name="Tapia R."/>
            <person name="Land M."/>
            <person name="Hauser L."/>
            <person name="Jeffries C."/>
            <person name="Kyrpides N."/>
            <person name="Ivanova N."/>
            <person name="Mikhailova N."/>
            <person name="Wang A."/>
            <person name="Mouttaki H."/>
            <person name="He Z."/>
            <person name="Zhou J."/>
            <person name="Hemme C.L."/>
            <person name="Woyke T."/>
        </authorList>
    </citation>
    <scope>NUCLEOTIDE SEQUENCE [LARGE SCALE GENOMIC DNA]</scope>
    <source>
        <strain evidence="10">DSM 18485 / JCM 12961 / CGMCC 1.5033 / YUAN-3</strain>
    </source>
</reference>
<feature type="active site" evidence="6">
    <location>
        <position position="289"/>
    </location>
</feature>
<dbReference type="Gene3D" id="2.40.33.20">
    <property type="entry name" value="PK beta-barrel domain-like"/>
    <property type="match status" value="1"/>
</dbReference>
<organism evidence="9 10">
    <name type="scientific">Ethanoligenens harbinense (strain DSM 18485 / JCM 12961 / CGMCC 1.5033 / YUAN-3)</name>
    <dbReference type="NCBI Taxonomy" id="663278"/>
    <lineage>
        <taxon>Bacteria</taxon>
        <taxon>Bacillati</taxon>
        <taxon>Bacillota</taxon>
        <taxon>Clostridia</taxon>
        <taxon>Eubacteriales</taxon>
        <taxon>Oscillospiraceae</taxon>
        <taxon>Ethanoligenens</taxon>
    </lineage>
</organism>
<dbReference type="InterPro" id="IPR052716">
    <property type="entry name" value="MOSC_domain"/>
</dbReference>
<dbReference type="EMBL" id="CP002400">
    <property type="protein sequence ID" value="ADU26846.1"/>
    <property type="molecule type" value="Genomic_DNA"/>
</dbReference>
<evidence type="ECO:0000313" key="9">
    <source>
        <dbReference type="EMBL" id="ADU26846.1"/>
    </source>
</evidence>
<dbReference type="GO" id="GO:0006777">
    <property type="term" value="P:Mo-molybdopterin cofactor biosynthetic process"/>
    <property type="evidence" value="ECO:0007669"/>
    <property type="project" value="UniProtKB-UniRule"/>
</dbReference>
<dbReference type="Gene3D" id="3.30.70.640">
    <property type="entry name" value="Molybdopterin cofactor biosynthesis C (MoaC) domain"/>
    <property type="match status" value="1"/>
</dbReference>
<keyword evidence="10" id="KW-1185">Reference proteome</keyword>
<dbReference type="STRING" id="663278.Ethha_1306"/>
<dbReference type="InterPro" id="IPR011037">
    <property type="entry name" value="Pyrv_Knase-like_insert_dom_sf"/>
</dbReference>
<evidence type="ECO:0000256" key="6">
    <source>
        <dbReference type="HAMAP-Rule" id="MF_01224"/>
    </source>
</evidence>
<dbReference type="GO" id="GO:0030151">
    <property type="term" value="F:molybdenum ion binding"/>
    <property type="evidence" value="ECO:0007669"/>
    <property type="project" value="InterPro"/>
</dbReference>
<gene>
    <name evidence="6" type="primary">moaC</name>
    <name evidence="9" type="ordered locus">Ethha_1306</name>
</gene>
<dbReference type="UniPathway" id="UPA00344"/>
<proteinExistence type="inferred from homology"/>
<sequence>MQKMGRVVSVNRSEVKGVVKVPVASGELRVDVGLMGDAHAGTGKRQISLLAAESIEKMQKQGAQGLVPGSFAENITTQGVELYTLPVGTRLQIGETLHVVTQIGKECHKGCAIRELVGDCVMPREGIFTNVLKGGTVRSGDAVTILPYAGDKQGDGVPVDDTPAFSHLDQDGNIRMVDVSQKDDTQRRAVAVGRIAMSPETLSAVYDGSLPKGDVLAAARIAGAMAAKKTSALIPMCHLLALHAVSVVLSRNEQEHCIDITASVSCTGKTGVEMEALTAVSVAALTIYDMCKAVDKNMEIGGIMLMEKSGGKSGQYFRSSASGPADEQKRGIPAV</sequence>
<dbReference type="Pfam" id="PF03473">
    <property type="entry name" value="MOSC"/>
    <property type="match status" value="1"/>
</dbReference>
<dbReference type="InterPro" id="IPR023045">
    <property type="entry name" value="MoaC"/>
</dbReference>
<evidence type="ECO:0000256" key="2">
    <source>
        <dbReference type="ARBA" id="ARBA00005046"/>
    </source>
</evidence>
<keyword evidence="5 6" id="KW-0456">Lyase</keyword>
<dbReference type="PROSITE" id="PS51340">
    <property type="entry name" value="MOSC"/>
    <property type="match status" value="1"/>
</dbReference>
<evidence type="ECO:0000256" key="1">
    <source>
        <dbReference type="ARBA" id="ARBA00001637"/>
    </source>
</evidence>
<dbReference type="PANTHER" id="PTHR36930:SF1">
    <property type="entry name" value="MOSC DOMAIN-CONTAINING PROTEIN"/>
    <property type="match status" value="1"/>
</dbReference>
<name>E6U679_ETHHY</name>
<feature type="compositionally biased region" description="Basic and acidic residues" evidence="7">
    <location>
        <begin position="326"/>
        <end position="335"/>
    </location>
</feature>
<comment type="catalytic activity">
    <reaction evidence="1 6">
        <text>(8S)-3',8-cyclo-7,8-dihydroguanosine 5'-triphosphate = cyclic pyranopterin phosphate + diphosphate</text>
        <dbReference type="Rhea" id="RHEA:49580"/>
        <dbReference type="ChEBI" id="CHEBI:33019"/>
        <dbReference type="ChEBI" id="CHEBI:59648"/>
        <dbReference type="ChEBI" id="CHEBI:131766"/>
        <dbReference type="EC" id="4.6.1.17"/>
    </reaction>
</comment>
<dbReference type="AlphaFoldDB" id="E6U679"/>